<evidence type="ECO:0000313" key="2">
    <source>
        <dbReference type="EMBL" id="PIN10223.1"/>
    </source>
</evidence>
<organism evidence="2 3">
    <name type="scientific">Handroanthus impetiginosus</name>
    <dbReference type="NCBI Taxonomy" id="429701"/>
    <lineage>
        <taxon>Eukaryota</taxon>
        <taxon>Viridiplantae</taxon>
        <taxon>Streptophyta</taxon>
        <taxon>Embryophyta</taxon>
        <taxon>Tracheophyta</taxon>
        <taxon>Spermatophyta</taxon>
        <taxon>Magnoliopsida</taxon>
        <taxon>eudicotyledons</taxon>
        <taxon>Gunneridae</taxon>
        <taxon>Pentapetalae</taxon>
        <taxon>asterids</taxon>
        <taxon>lamiids</taxon>
        <taxon>Lamiales</taxon>
        <taxon>Bignoniaceae</taxon>
        <taxon>Crescentiina</taxon>
        <taxon>Tabebuia alliance</taxon>
        <taxon>Handroanthus</taxon>
    </lineage>
</organism>
<sequence length="157" mass="17575">MKILHNSSSFLPIFIGLFCMIIATPPEISAAKTADHDLSYFEPVLPALGKSVLISQNRSSSSEKKESLVPSYDSVWSRASCENVKWIKSIRRKIHENPELAFEEYETSRFIRRELDSLGINYQFPLAETGVRAMVGTGKPPFVAIRADMDALPIQVS</sequence>
<dbReference type="OrthoDB" id="906153at2759"/>
<dbReference type="PANTHER" id="PTHR11014">
    <property type="entry name" value="PEPTIDASE M20 FAMILY MEMBER"/>
    <property type="match status" value="1"/>
</dbReference>
<dbReference type="EMBL" id="NKXS01003289">
    <property type="protein sequence ID" value="PIN10223.1"/>
    <property type="molecule type" value="Genomic_DNA"/>
</dbReference>
<dbReference type="Gene3D" id="3.40.630.10">
    <property type="entry name" value="Zn peptidases"/>
    <property type="match status" value="1"/>
</dbReference>
<feature type="signal peptide" evidence="1">
    <location>
        <begin position="1"/>
        <end position="30"/>
    </location>
</feature>
<dbReference type="InterPro" id="IPR017439">
    <property type="entry name" value="Amidohydrolase"/>
</dbReference>
<proteinExistence type="predicted"/>
<comment type="caution">
    <text evidence="2">The sequence shown here is derived from an EMBL/GenBank/DDBJ whole genome shotgun (WGS) entry which is preliminary data.</text>
</comment>
<gene>
    <name evidence="2" type="ORF">CDL12_17193</name>
</gene>
<protein>
    <submittedName>
        <fullName evidence="2">Uncharacterized protein</fullName>
    </submittedName>
</protein>
<feature type="chain" id="PRO_5013742126" evidence="1">
    <location>
        <begin position="31"/>
        <end position="157"/>
    </location>
</feature>
<dbReference type="GO" id="GO:0016787">
    <property type="term" value="F:hydrolase activity"/>
    <property type="evidence" value="ECO:0007669"/>
    <property type="project" value="InterPro"/>
</dbReference>
<dbReference type="PANTHER" id="PTHR11014:SF62">
    <property type="entry name" value="IAA-AMINO ACID HYDROLASE ILR1-LIKE 6"/>
    <property type="match status" value="1"/>
</dbReference>
<dbReference type="SUPFAM" id="SSF53187">
    <property type="entry name" value="Zn-dependent exopeptidases"/>
    <property type="match status" value="1"/>
</dbReference>
<evidence type="ECO:0000256" key="1">
    <source>
        <dbReference type="SAM" id="SignalP"/>
    </source>
</evidence>
<name>A0A2G9GY72_9LAMI</name>
<dbReference type="Proteomes" id="UP000231279">
    <property type="component" value="Unassembled WGS sequence"/>
</dbReference>
<keyword evidence="3" id="KW-1185">Reference proteome</keyword>
<accession>A0A2G9GY72</accession>
<keyword evidence="1" id="KW-0732">Signal</keyword>
<dbReference type="STRING" id="429701.A0A2G9GY72"/>
<dbReference type="GO" id="GO:0009694">
    <property type="term" value="P:jasmonic acid metabolic process"/>
    <property type="evidence" value="ECO:0007669"/>
    <property type="project" value="TreeGrafter"/>
</dbReference>
<dbReference type="AlphaFoldDB" id="A0A2G9GY72"/>
<evidence type="ECO:0000313" key="3">
    <source>
        <dbReference type="Proteomes" id="UP000231279"/>
    </source>
</evidence>
<reference evidence="3" key="1">
    <citation type="journal article" date="2018" name="Gigascience">
        <title>Genome assembly of the Pink Ipe (Handroanthus impetiginosus, Bignoniaceae), a highly valued, ecologically keystone Neotropical timber forest tree.</title>
        <authorList>
            <person name="Silva-Junior O.B."/>
            <person name="Grattapaglia D."/>
            <person name="Novaes E."/>
            <person name="Collevatti R.G."/>
        </authorList>
    </citation>
    <scope>NUCLEOTIDE SEQUENCE [LARGE SCALE GENOMIC DNA]</scope>
    <source>
        <strain evidence="3">cv. UFG-1</strain>
    </source>
</reference>